<keyword evidence="3" id="KW-0949">S-adenosyl-L-methionine</keyword>
<organism evidence="4">
    <name type="scientific">marine sediment metagenome</name>
    <dbReference type="NCBI Taxonomy" id="412755"/>
    <lineage>
        <taxon>unclassified sequences</taxon>
        <taxon>metagenomes</taxon>
        <taxon>ecological metagenomes</taxon>
    </lineage>
</organism>
<dbReference type="GO" id="GO:0032259">
    <property type="term" value="P:methylation"/>
    <property type="evidence" value="ECO:0007669"/>
    <property type="project" value="UniProtKB-KW"/>
</dbReference>
<gene>
    <name evidence="4" type="ORF">S03H2_46669</name>
</gene>
<evidence type="ECO:0000256" key="3">
    <source>
        <dbReference type="ARBA" id="ARBA00022691"/>
    </source>
</evidence>
<comment type="caution">
    <text evidence="4">The sequence shown here is derived from an EMBL/GenBank/DDBJ whole genome shotgun (WGS) entry which is preliminary data.</text>
</comment>
<dbReference type="PANTHER" id="PTHR30481">
    <property type="entry name" value="DNA ADENINE METHYLASE"/>
    <property type="match status" value="1"/>
</dbReference>
<accession>X1IHP2</accession>
<feature type="non-terminal residue" evidence="4">
    <location>
        <position position="202"/>
    </location>
</feature>
<evidence type="ECO:0000313" key="4">
    <source>
        <dbReference type="EMBL" id="GAH65644.1"/>
    </source>
</evidence>
<evidence type="ECO:0000256" key="1">
    <source>
        <dbReference type="ARBA" id="ARBA00022603"/>
    </source>
</evidence>
<dbReference type="GO" id="GO:0006298">
    <property type="term" value="P:mismatch repair"/>
    <property type="evidence" value="ECO:0007669"/>
    <property type="project" value="TreeGrafter"/>
</dbReference>
<protein>
    <recommendedName>
        <fullName evidence="5">Site-specific DNA-methyltransferase (adenine-specific)</fullName>
    </recommendedName>
</protein>
<dbReference type="PANTHER" id="PTHR30481:SF4">
    <property type="entry name" value="SITE-SPECIFIC DNA-METHYLTRANSFERASE (ADENINE-SPECIFIC)"/>
    <property type="match status" value="1"/>
</dbReference>
<dbReference type="SUPFAM" id="SSF53335">
    <property type="entry name" value="S-adenosyl-L-methionine-dependent methyltransferases"/>
    <property type="match status" value="1"/>
</dbReference>
<dbReference type="Pfam" id="PF02086">
    <property type="entry name" value="MethyltransfD12"/>
    <property type="match status" value="1"/>
</dbReference>
<dbReference type="AlphaFoldDB" id="X1IHP2"/>
<dbReference type="GO" id="GO:0009307">
    <property type="term" value="P:DNA restriction-modification system"/>
    <property type="evidence" value="ECO:0007669"/>
    <property type="project" value="InterPro"/>
</dbReference>
<keyword evidence="1" id="KW-0489">Methyltransferase</keyword>
<keyword evidence="2" id="KW-0808">Transferase</keyword>
<name>X1IHP2_9ZZZZ</name>
<evidence type="ECO:0008006" key="5">
    <source>
        <dbReference type="Google" id="ProtNLM"/>
    </source>
</evidence>
<dbReference type="PRINTS" id="PR00505">
    <property type="entry name" value="D12N6MTFRASE"/>
</dbReference>
<dbReference type="GO" id="GO:1904047">
    <property type="term" value="F:S-adenosyl-L-methionine binding"/>
    <property type="evidence" value="ECO:0007669"/>
    <property type="project" value="TreeGrafter"/>
</dbReference>
<evidence type="ECO:0000256" key="2">
    <source>
        <dbReference type="ARBA" id="ARBA00022679"/>
    </source>
</evidence>
<dbReference type="GO" id="GO:0009007">
    <property type="term" value="F:site-specific DNA-methyltransferase (adenine-specific) activity"/>
    <property type="evidence" value="ECO:0007669"/>
    <property type="project" value="UniProtKB-EC"/>
</dbReference>
<dbReference type="InterPro" id="IPR029063">
    <property type="entry name" value="SAM-dependent_MTases_sf"/>
</dbReference>
<reference evidence="4" key="1">
    <citation type="journal article" date="2014" name="Front. Microbiol.">
        <title>High frequency of phylogenetically diverse reductive dehalogenase-homologous genes in deep subseafloor sedimentary metagenomes.</title>
        <authorList>
            <person name="Kawai M."/>
            <person name="Futagami T."/>
            <person name="Toyoda A."/>
            <person name="Takaki Y."/>
            <person name="Nishi S."/>
            <person name="Hori S."/>
            <person name="Arai W."/>
            <person name="Tsubouchi T."/>
            <person name="Morono Y."/>
            <person name="Uchiyama I."/>
            <person name="Ito T."/>
            <person name="Fujiyama A."/>
            <person name="Inagaki F."/>
            <person name="Takami H."/>
        </authorList>
    </citation>
    <scope>NUCLEOTIDE SEQUENCE</scope>
    <source>
        <strain evidence="4">Expedition CK06-06</strain>
    </source>
</reference>
<sequence length="202" mass="23594">MVKKLIAFPYYGGKNLQLSWLLPLLPYTMRYVEPFGGSAAVLLNRERSPVEVYNDLDNNVVNFFRVLRDQHDELRDLLYLTPYSKTAFHNAHEPTEDPLEKARRFFTLIRQSFMGTKRSWATGLMLRAGWSLMVNRWLGGIEKLEAVVSRFTGVLIECRPALYVIEAYDDPESFQYLDPPYVHEARATKEGYDYEMTNEDHK</sequence>
<proteinExistence type="predicted"/>
<dbReference type="InterPro" id="IPR012327">
    <property type="entry name" value="MeTrfase_D12"/>
</dbReference>
<dbReference type="EMBL" id="BARU01029330">
    <property type="protein sequence ID" value="GAH65644.1"/>
    <property type="molecule type" value="Genomic_DNA"/>
</dbReference>
<dbReference type="GO" id="GO:0043565">
    <property type="term" value="F:sequence-specific DNA binding"/>
    <property type="evidence" value="ECO:0007669"/>
    <property type="project" value="TreeGrafter"/>
</dbReference>
<dbReference type="Gene3D" id="3.40.50.150">
    <property type="entry name" value="Vaccinia Virus protein VP39"/>
    <property type="match status" value="2"/>
</dbReference>